<proteinExistence type="predicted"/>
<dbReference type="Proteomes" id="UP000822688">
    <property type="component" value="Chromosome 4"/>
</dbReference>
<name>A0A8T0IAU3_CERPU</name>
<dbReference type="AlphaFoldDB" id="A0A8T0IAU3"/>
<protein>
    <submittedName>
        <fullName evidence="2">Uncharacterized protein</fullName>
    </submittedName>
</protein>
<organism evidence="2 3">
    <name type="scientific">Ceratodon purpureus</name>
    <name type="common">Fire moss</name>
    <name type="synonym">Dicranum purpureum</name>
    <dbReference type="NCBI Taxonomy" id="3225"/>
    <lineage>
        <taxon>Eukaryota</taxon>
        <taxon>Viridiplantae</taxon>
        <taxon>Streptophyta</taxon>
        <taxon>Embryophyta</taxon>
        <taxon>Bryophyta</taxon>
        <taxon>Bryophytina</taxon>
        <taxon>Bryopsida</taxon>
        <taxon>Dicranidae</taxon>
        <taxon>Pseudoditrichales</taxon>
        <taxon>Ditrichaceae</taxon>
        <taxon>Ceratodon</taxon>
    </lineage>
</organism>
<accession>A0A8T0IAU3</accession>
<feature type="region of interest" description="Disordered" evidence="1">
    <location>
        <begin position="122"/>
        <end position="175"/>
    </location>
</feature>
<feature type="compositionally biased region" description="Basic residues" evidence="1">
    <location>
        <begin position="148"/>
        <end position="157"/>
    </location>
</feature>
<evidence type="ECO:0000313" key="3">
    <source>
        <dbReference type="Proteomes" id="UP000822688"/>
    </source>
</evidence>
<feature type="compositionally biased region" description="Low complexity" evidence="1">
    <location>
        <begin position="132"/>
        <end position="142"/>
    </location>
</feature>
<comment type="caution">
    <text evidence="2">The sequence shown here is derived from an EMBL/GenBank/DDBJ whole genome shotgun (WGS) entry which is preliminary data.</text>
</comment>
<evidence type="ECO:0000256" key="1">
    <source>
        <dbReference type="SAM" id="MobiDB-lite"/>
    </source>
</evidence>
<evidence type="ECO:0000313" key="2">
    <source>
        <dbReference type="EMBL" id="KAG0580804.1"/>
    </source>
</evidence>
<sequence>MHFVYDSIAFGHLVFSSLNLEMTHRVTSCPCCRHFSGLGSPRLQSKNALFCAPHLELMCLDADISTAEVVIGAPSTSDSAMAPARPAIPRRPRLLLCPLWECPARSRGRGVLSGPGWEWAGHGNGDAHSPRLTPSPVSLSPCSLPPPGRRRRRRLRRRTWDGGPRPRCRSGLRGGEAAVQPATVVRGWRL</sequence>
<keyword evidence="3" id="KW-1185">Reference proteome</keyword>
<gene>
    <name evidence="2" type="ORF">KC19_4G200800</name>
</gene>
<dbReference type="EMBL" id="CM026424">
    <property type="protein sequence ID" value="KAG0580804.1"/>
    <property type="molecule type" value="Genomic_DNA"/>
</dbReference>
<reference evidence="2" key="1">
    <citation type="submission" date="2020-06" db="EMBL/GenBank/DDBJ databases">
        <title>WGS assembly of Ceratodon purpureus strain R40.</title>
        <authorList>
            <person name="Carey S.B."/>
            <person name="Jenkins J."/>
            <person name="Shu S."/>
            <person name="Lovell J.T."/>
            <person name="Sreedasyam A."/>
            <person name="Maumus F."/>
            <person name="Tiley G.P."/>
            <person name="Fernandez-Pozo N."/>
            <person name="Barry K."/>
            <person name="Chen C."/>
            <person name="Wang M."/>
            <person name="Lipzen A."/>
            <person name="Daum C."/>
            <person name="Saski C.A."/>
            <person name="Payton A.C."/>
            <person name="Mcbreen J.C."/>
            <person name="Conrad R.E."/>
            <person name="Kollar L.M."/>
            <person name="Olsson S."/>
            <person name="Huttunen S."/>
            <person name="Landis J.B."/>
            <person name="Wickett N.J."/>
            <person name="Johnson M.G."/>
            <person name="Rensing S.A."/>
            <person name="Grimwood J."/>
            <person name="Schmutz J."/>
            <person name="Mcdaniel S.F."/>
        </authorList>
    </citation>
    <scope>NUCLEOTIDE SEQUENCE</scope>
    <source>
        <strain evidence="2">R40</strain>
    </source>
</reference>